<dbReference type="GO" id="GO:0006355">
    <property type="term" value="P:regulation of DNA-templated transcription"/>
    <property type="evidence" value="ECO:0007669"/>
    <property type="project" value="UniProtKB-ARBA"/>
</dbReference>
<dbReference type="InterPro" id="IPR050109">
    <property type="entry name" value="HTH-type_TetR-like_transc_reg"/>
</dbReference>
<evidence type="ECO:0000313" key="4">
    <source>
        <dbReference type="EMBL" id="GDY52064.1"/>
    </source>
</evidence>
<dbReference type="InterPro" id="IPR001647">
    <property type="entry name" value="HTH_TetR"/>
</dbReference>
<evidence type="ECO:0000259" key="3">
    <source>
        <dbReference type="Pfam" id="PF17932"/>
    </source>
</evidence>
<dbReference type="InterPro" id="IPR036271">
    <property type="entry name" value="Tet_transcr_reg_TetR-rel_C_sf"/>
</dbReference>
<dbReference type="SUPFAM" id="SSF46689">
    <property type="entry name" value="Homeodomain-like"/>
    <property type="match status" value="1"/>
</dbReference>
<dbReference type="SUPFAM" id="SSF48498">
    <property type="entry name" value="Tetracyclin repressor-like, C-terminal domain"/>
    <property type="match status" value="1"/>
</dbReference>
<comment type="caution">
    <text evidence="4">The sequence shown here is derived from an EMBL/GenBank/DDBJ whole genome shotgun (WGS) entry which is preliminary data.</text>
</comment>
<feature type="domain" description="HTH-type transcriptional repressor KstR2 C-terminal" evidence="3">
    <location>
        <begin position="92"/>
        <end position="199"/>
    </location>
</feature>
<protein>
    <submittedName>
        <fullName evidence="4">TetR family transcriptional regulator</fullName>
    </submittedName>
</protein>
<dbReference type="PANTHER" id="PTHR30328:SF54">
    <property type="entry name" value="HTH-TYPE TRANSCRIPTIONAL REPRESSOR SCO4008"/>
    <property type="match status" value="1"/>
</dbReference>
<evidence type="ECO:0000256" key="1">
    <source>
        <dbReference type="ARBA" id="ARBA00023125"/>
    </source>
</evidence>
<accession>A0A4D4KV55</accession>
<dbReference type="GO" id="GO:0003677">
    <property type="term" value="F:DNA binding"/>
    <property type="evidence" value="ECO:0007669"/>
    <property type="project" value="UniProtKB-KW"/>
</dbReference>
<feature type="domain" description="HTH tetR-type" evidence="2">
    <location>
        <begin position="21"/>
        <end position="68"/>
    </location>
</feature>
<reference evidence="4 5" key="1">
    <citation type="journal article" date="2020" name="Int. J. Syst. Evol. Microbiol.">
        <title>Reclassification of Streptomyces castelarensis and Streptomyces sporoclivatus as later heterotypic synonyms of Streptomyces antimycoticus.</title>
        <authorList>
            <person name="Komaki H."/>
            <person name="Tamura T."/>
        </authorList>
    </citation>
    <scope>NUCLEOTIDE SEQUENCE [LARGE SCALE GENOMIC DNA]</scope>
    <source>
        <strain evidence="4 5">NBRC 13459</strain>
    </source>
</reference>
<keyword evidence="1" id="KW-0238">DNA-binding</keyword>
<dbReference type="Gene3D" id="1.10.10.60">
    <property type="entry name" value="Homeodomain-like"/>
    <property type="match status" value="1"/>
</dbReference>
<organism evidence="4 5">
    <name type="scientific">Streptomyces violaceusniger</name>
    <dbReference type="NCBI Taxonomy" id="68280"/>
    <lineage>
        <taxon>Bacteria</taxon>
        <taxon>Bacillati</taxon>
        <taxon>Actinomycetota</taxon>
        <taxon>Actinomycetes</taxon>
        <taxon>Kitasatosporales</taxon>
        <taxon>Streptomycetaceae</taxon>
        <taxon>Streptomyces</taxon>
        <taxon>Streptomyces violaceusniger group</taxon>
    </lineage>
</organism>
<keyword evidence="5" id="KW-1185">Reference proteome</keyword>
<proteinExistence type="predicted"/>
<dbReference type="PANTHER" id="PTHR30328">
    <property type="entry name" value="TRANSCRIPTIONAL REPRESSOR"/>
    <property type="match status" value="1"/>
</dbReference>
<dbReference type="AlphaFoldDB" id="A0A4D4KV55"/>
<dbReference type="InterPro" id="IPR041490">
    <property type="entry name" value="KstR2_TetR_C"/>
</dbReference>
<evidence type="ECO:0000259" key="2">
    <source>
        <dbReference type="Pfam" id="PF00440"/>
    </source>
</evidence>
<dbReference type="Pfam" id="PF00440">
    <property type="entry name" value="TetR_N"/>
    <property type="match status" value="1"/>
</dbReference>
<dbReference type="Gene3D" id="1.10.357.10">
    <property type="entry name" value="Tetracycline Repressor, domain 2"/>
    <property type="match status" value="1"/>
</dbReference>
<dbReference type="EMBL" id="BJHW01000001">
    <property type="protein sequence ID" value="GDY52064.1"/>
    <property type="molecule type" value="Genomic_DNA"/>
</dbReference>
<sequence length="208" mass="22624">MTRAAPPSARTFTQDARRAQIVQATIETLAEIGYSKASFSAICRRARLSSTGMISYYFSGKPELFREVGRTILTEAGAAIEASIAGELTYRGKLGAYIASQVTVVIRRPMYAQALAEIVAMAQTRQIAGLDDIARSALSVERLANLLEQGCRAGEFHSCDSRLMALAIRGAIDNVVRHHRLRNGEVDLECCARQLVDLFDRCIAAGPS</sequence>
<name>A0A4D4KV55_STRVO</name>
<dbReference type="Proteomes" id="UP000301309">
    <property type="component" value="Unassembled WGS sequence"/>
</dbReference>
<evidence type="ECO:0000313" key="5">
    <source>
        <dbReference type="Proteomes" id="UP000301309"/>
    </source>
</evidence>
<dbReference type="Pfam" id="PF17932">
    <property type="entry name" value="TetR_C_24"/>
    <property type="match status" value="1"/>
</dbReference>
<dbReference type="InterPro" id="IPR009057">
    <property type="entry name" value="Homeodomain-like_sf"/>
</dbReference>
<gene>
    <name evidence="4" type="ORF">SVIO_026870</name>
</gene>